<feature type="region of interest" description="Disordered" evidence="1">
    <location>
        <begin position="350"/>
        <end position="375"/>
    </location>
</feature>
<gene>
    <name evidence="3" type="ORF">SAMN05443668_104103</name>
</gene>
<feature type="compositionally biased region" description="Pro residues" evidence="1">
    <location>
        <begin position="364"/>
        <end position="375"/>
    </location>
</feature>
<name>A0A1M7Q3S9_9ACTN</name>
<keyword evidence="2" id="KW-1133">Transmembrane helix</keyword>
<proteinExistence type="predicted"/>
<dbReference type="AlphaFoldDB" id="A0A1M7Q3S9"/>
<feature type="transmembrane region" description="Helical" evidence="2">
    <location>
        <begin position="232"/>
        <end position="251"/>
    </location>
</feature>
<evidence type="ECO:0000313" key="4">
    <source>
        <dbReference type="Proteomes" id="UP000184440"/>
    </source>
</evidence>
<sequence>MDQALVFSAVVAARFLVPLLIPRFPLPAIVAALVLDGVDQTIFQAFGYDPPGYQGYDKAMDVYYLSIAYLTTMRNWTSESAVGVARFLYFYRLVGVVAFELTDWRPLLMVFPNTFEYFFIAYEVVRTRWRPDRCSVRFWVLTAAAIWIFVKLPQEYWIHIAQLDVTDLLGEYPWAGVAIGLLLAVVAVAVGTFLRPRLPATDHAWQLTADPLPAGIRTAPQRERWVAAHGRLLSASTAEKVVLVGLLLVIYAQVLPGRDTSALQFFLGVAVLVVINTAVILWVARGARGVESVALAFGIRVLLNVGLVSAAAMLLDRGRGDLQEGSALFFVVLLSLTTLLDDRYRPIHEYRTAGHPEPSDPGTQPDPDPAPPSRT</sequence>
<dbReference type="Proteomes" id="UP000184440">
    <property type="component" value="Unassembled WGS sequence"/>
</dbReference>
<feature type="transmembrane region" description="Helical" evidence="2">
    <location>
        <begin position="263"/>
        <end position="283"/>
    </location>
</feature>
<organism evidence="3 4">
    <name type="scientific">Cryptosporangium aurantiacum</name>
    <dbReference type="NCBI Taxonomy" id="134849"/>
    <lineage>
        <taxon>Bacteria</taxon>
        <taxon>Bacillati</taxon>
        <taxon>Actinomycetota</taxon>
        <taxon>Actinomycetes</taxon>
        <taxon>Cryptosporangiales</taxon>
        <taxon>Cryptosporangiaceae</taxon>
        <taxon>Cryptosporangium</taxon>
    </lineage>
</organism>
<protein>
    <submittedName>
        <fullName evidence="3">Uncharacterized protein</fullName>
    </submittedName>
</protein>
<reference evidence="3 4" key="1">
    <citation type="submission" date="2016-11" db="EMBL/GenBank/DDBJ databases">
        <authorList>
            <person name="Jaros S."/>
            <person name="Januszkiewicz K."/>
            <person name="Wedrychowicz H."/>
        </authorList>
    </citation>
    <scope>NUCLEOTIDE SEQUENCE [LARGE SCALE GENOMIC DNA]</scope>
    <source>
        <strain evidence="3 4">DSM 46144</strain>
    </source>
</reference>
<evidence type="ECO:0000313" key="3">
    <source>
        <dbReference type="EMBL" id="SHN24895.1"/>
    </source>
</evidence>
<evidence type="ECO:0000256" key="1">
    <source>
        <dbReference type="SAM" id="MobiDB-lite"/>
    </source>
</evidence>
<dbReference type="RefSeq" id="WP_073257542.1">
    <property type="nucleotide sequence ID" value="NZ_FRCS01000004.1"/>
</dbReference>
<keyword evidence="4" id="KW-1185">Reference proteome</keyword>
<feature type="transmembrane region" description="Helical" evidence="2">
    <location>
        <begin position="136"/>
        <end position="152"/>
    </location>
</feature>
<dbReference type="EMBL" id="FRCS01000004">
    <property type="protein sequence ID" value="SHN24895.1"/>
    <property type="molecule type" value="Genomic_DNA"/>
</dbReference>
<feature type="transmembrane region" description="Helical" evidence="2">
    <location>
        <begin position="327"/>
        <end position="344"/>
    </location>
</feature>
<keyword evidence="2" id="KW-0472">Membrane</keyword>
<dbReference type="STRING" id="134849.SAMN05443668_104103"/>
<evidence type="ECO:0000256" key="2">
    <source>
        <dbReference type="SAM" id="Phobius"/>
    </source>
</evidence>
<feature type="transmembrane region" description="Helical" evidence="2">
    <location>
        <begin position="295"/>
        <end position="315"/>
    </location>
</feature>
<feature type="transmembrane region" description="Helical" evidence="2">
    <location>
        <begin position="172"/>
        <end position="194"/>
    </location>
</feature>
<accession>A0A1M7Q3S9</accession>
<keyword evidence="2" id="KW-0812">Transmembrane</keyword>